<dbReference type="AlphaFoldDB" id="D8JVG0"/>
<proteinExistence type="predicted"/>
<keyword evidence="1" id="KW-0812">Transmembrane</keyword>
<gene>
    <name evidence="2" type="ordered locus">Hden_3019</name>
</gene>
<keyword evidence="1" id="KW-1133">Transmembrane helix</keyword>
<evidence type="ECO:0000313" key="3">
    <source>
        <dbReference type="Proteomes" id="UP000002033"/>
    </source>
</evidence>
<feature type="transmembrane region" description="Helical" evidence="1">
    <location>
        <begin position="29"/>
        <end position="46"/>
    </location>
</feature>
<reference evidence="3" key="1">
    <citation type="journal article" date="2011" name="J. Bacteriol.">
        <title>Genome sequences of eight morphologically diverse alphaproteobacteria.</title>
        <authorList>
            <consortium name="US DOE Joint Genome Institute"/>
            <person name="Brown P.J."/>
            <person name="Kysela D.T."/>
            <person name="Buechlein A."/>
            <person name="Hemmerich C."/>
            <person name="Brun Y.V."/>
        </authorList>
    </citation>
    <scope>NUCLEOTIDE SEQUENCE [LARGE SCALE GENOMIC DNA]</scope>
    <source>
        <strain evidence="3">ATCC 51888 / DSM 1869 / NCIB 11706 / TK 0415</strain>
    </source>
</reference>
<keyword evidence="3" id="KW-1185">Reference proteome</keyword>
<name>D8JVG0_HYPDA</name>
<dbReference type="Proteomes" id="UP000002033">
    <property type="component" value="Chromosome"/>
</dbReference>
<dbReference type="STRING" id="582899.Hden_3019"/>
<dbReference type="RefSeq" id="WP_013216973.1">
    <property type="nucleotide sequence ID" value="NC_014313.1"/>
</dbReference>
<dbReference type="HOGENOM" id="CLU_3044206_0_0_5"/>
<accession>D8JVG0</accession>
<protein>
    <submittedName>
        <fullName evidence="2">Uncharacterized protein</fullName>
    </submittedName>
</protein>
<sequence precursor="true">MIQTRVVILCALAALTALRAVIDTDRDLAVTRLAFAVFCLVVAMLTDRIGRASR</sequence>
<dbReference type="KEGG" id="hdn:Hden_3019"/>
<evidence type="ECO:0000256" key="1">
    <source>
        <dbReference type="SAM" id="Phobius"/>
    </source>
</evidence>
<keyword evidence="1" id="KW-0472">Membrane</keyword>
<evidence type="ECO:0000313" key="2">
    <source>
        <dbReference type="EMBL" id="ADJ24814.1"/>
    </source>
</evidence>
<organism evidence="2 3">
    <name type="scientific">Hyphomicrobium denitrificans (strain ATCC 51888 / DSM 1869 / NCIMB 11706 / TK 0415)</name>
    <dbReference type="NCBI Taxonomy" id="582899"/>
    <lineage>
        <taxon>Bacteria</taxon>
        <taxon>Pseudomonadati</taxon>
        <taxon>Pseudomonadota</taxon>
        <taxon>Alphaproteobacteria</taxon>
        <taxon>Hyphomicrobiales</taxon>
        <taxon>Hyphomicrobiaceae</taxon>
        <taxon>Hyphomicrobium</taxon>
    </lineage>
</organism>
<dbReference type="EMBL" id="CP002083">
    <property type="protein sequence ID" value="ADJ24814.1"/>
    <property type="molecule type" value="Genomic_DNA"/>
</dbReference>